<reference evidence="2" key="1">
    <citation type="journal article" date="2023" name="Proc. Natl. Acad. Sci. U.S.A.">
        <title>Genomic and structural basis for evolution of tropane alkaloid biosynthesis.</title>
        <authorList>
            <person name="Wanga Y.-J."/>
            <person name="Taina T."/>
            <person name="Yua J.-Y."/>
            <person name="Lia J."/>
            <person name="Xua B."/>
            <person name="Chenc J."/>
            <person name="D'Auriad J.C."/>
            <person name="Huanga J.-P."/>
            <person name="Huanga S.-X."/>
        </authorList>
    </citation>
    <scope>NUCLEOTIDE SEQUENCE [LARGE SCALE GENOMIC DNA]</scope>
    <source>
        <strain evidence="2">cv. KIB-2019</strain>
    </source>
</reference>
<name>A0A9Q1MGM1_9SOLA</name>
<accession>A0A9Q1MGM1</accession>
<dbReference type="EMBL" id="JAJAGQ010000008">
    <property type="protein sequence ID" value="KAJ8556178.1"/>
    <property type="molecule type" value="Genomic_DNA"/>
</dbReference>
<dbReference type="AlphaFoldDB" id="A0A9Q1MGM1"/>
<dbReference type="Proteomes" id="UP001152561">
    <property type="component" value="Unassembled WGS sequence"/>
</dbReference>
<keyword evidence="2" id="KW-1185">Reference proteome</keyword>
<comment type="caution">
    <text evidence="1">The sequence shown here is derived from an EMBL/GenBank/DDBJ whole genome shotgun (WGS) entry which is preliminary data.</text>
</comment>
<gene>
    <name evidence="1" type="ORF">K7X08_022936</name>
</gene>
<organism evidence="1 2">
    <name type="scientific">Anisodus acutangulus</name>
    <dbReference type="NCBI Taxonomy" id="402998"/>
    <lineage>
        <taxon>Eukaryota</taxon>
        <taxon>Viridiplantae</taxon>
        <taxon>Streptophyta</taxon>
        <taxon>Embryophyta</taxon>
        <taxon>Tracheophyta</taxon>
        <taxon>Spermatophyta</taxon>
        <taxon>Magnoliopsida</taxon>
        <taxon>eudicotyledons</taxon>
        <taxon>Gunneridae</taxon>
        <taxon>Pentapetalae</taxon>
        <taxon>asterids</taxon>
        <taxon>lamiids</taxon>
        <taxon>Solanales</taxon>
        <taxon>Solanaceae</taxon>
        <taxon>Solanoideae</taxon>
        <taxon>Hyoscyameae</taxon>
        <taxon>Anisodus</taxon>
    </lineage>
</organism>
<protein>
    <submittedName>
        <fullName evidence="1">Uncharacterized protein</fullName>
    </submittedName>
</protein>
<evidence type="ECO:0000313" key="2">
    <source>
        <dbReference type="Proteomes" id="UP001152561"/>
    </source>
</evidence>
<evidence type="ECO:0000313" key="1">
    <source>
        <dbReference type="EMBL" id="KAJ8556178.1"/>
    </source>
</evidence>
<sequence length="151" mass="16949">MEWCTDHICGWPLPKSIKVCDPEVGVVDQKVVYDWKPMYCPVCCQIVHVCPTTKQKEVELRDPPPATKQQKVRRAKRVLDPKVDAIDAQGRWLEQLCEEEKISSPKSMIPAQVTDDEWIKASGKSVARTVVNPPLVQIGSVSVFHALNSVS</sequence>
<dbReference type="OrthoDB" id="851886at2759"/>
<proteinExistence type="predicted"/>